<dbReference type="InterPro" id="IPR019775">
    <property type="entry name" value="WD40_repeat_CS"/>
</dbReference>
<dbReference type="InterPro" id="IPR037214">
    <property type="entry name" value="TROVE_dom_sf"/>
</dbReference>
<dbReference type="Pfam" id="PF00400">
    <property type="entry name" value="WD40"/>
    <property type="match status" value="1"/>
</dbReference>
<dbReference type="SUPFAM" id="SSF52540">
    <property type="entry name" value="P-loop containing nucleoside triphosphate hydrolases"/>
    <property type="match status" value="1"/>
</dbReference>
<keyword evidence="2" id="KW-0677">Repeat</keyword>
<dbReference type="SUPFAM" id="SSF140864">
    <property type="entry name" value="TROVE domain-like"/>
    <property type="match status" value="1"/>
</dbReference>
<dbReference type="PROSITE" id="PS50082">
    <property type="entry name" value="WD_REPEATS_2"/>
    <property type="match status" value="2"/>
</dbReference>
<dbReference type="GO" id="GO:0070034">
    <property type="term" value="F:telomerase RNA binding"/>
    <property type="evidence" value="ECO:0007669"/>
    <property type="project" value="TreeGrafter"/>
</dbReference>
<dbReference type="PANTHER" id="PTHR44791">
    <property type="entry name" value="TELOMERASE PROTEIN COMPONENT 1 TEP1"/>
    <property type="match status" value="1"/>
</dbReference>
<dbReference type="InterPro" id="IPR001680">
    <property type="entry name" value="WD40_rpt"/>
</dbReference>
<dbReference type="Pfam" id="PF13271">
    <property type="entry name" value="DUF4062"/>
    <property type="match status" value="1"/>
</dbReference>
<sequence length="3152" mass="356350">MDDVSKQLKASLLSSPEYLEGRNLVKNKILDEPSSRISPASNMLSSCLVTNGLLKPPINLSFTSSFLRHYEETTQTTDKYHKDGKTEDLSVLKLKPIDWLKNAIIQNSYSSSQMMLDDKVDDGVKSNHIHDNFDDLLTYKCRDAYKQLKTNLISCISSSVVTGAPSKEKKILLGQSVRACIDKDPEFILKAALYCRRELNIRTTTNMLIAIASYDKNTRPFISKYFSSCILTPSDWVEVAEYYAGLIGSPSIKGMPKVLRSSMKSKFHEFDQYQLAKHCRHKARSSRSTKSRRRMIDQDNGVADMDIDTVLYRFTNSSHTYFTIKELIRRLHISKPRFSVMCILGKIYPLDSTDFIRMGLEGQWDSSKAGTRMKLPVPITWETELSINGNNTESWVKLITLNKVPHMAMLRNLRNILRSGIPNDIHEIVLRRLTNPRIVIEGKQFPLRYLTAFDTIDKLKDNYILQRSALKMRNLRHIKCKQTSGRASKRRDWYRKHAKFPDIKLLGCDFDLFERYKKALCTALELSMRHNLPPIGGSTLIICSTSKYVNPSKHRSSKSYINILGFLLGAMCTSICETSTTYVNVDDEYNLTPIEVVFREKDIKNSGDDVDSYICSLEYNDYRSKYKDMGILQRAKQMYKRRSSLVSSSITTVFEKLYAYRKQFDKIVIFGDCHEKIIDYVINYRTYIGPLKAIWGNLSGEDKWPDSCSKNGWIEFKGCTDQILRYIAEPNDDKLLERIEKIDEIYGLNKNVSYHFDVKPKLVGGFDNSVSYKCDYFKSGWRCCQLFISSTFRDMHAERDLLCGILVPVLRTNVALDLRVHLNEIDLRWGIPEPATFNSQALQICLEQAAACDIFILLLGSRYGFIPDEAQVKALPEPLFSEVCKFYKPGMSMTEMEYHMAKQAALSKVPIRERRQNTISSHEAIRLRICVFIRDPKSIENVPDELKVNFEESEDEKRNRLSAFKELIRNDGVIVCHNYPAQFSGIIYGYPIMGNLEEFGNQFLSSVRSLLLRLYHSSTSRTDSDLSITSNKSLCTYEFLRAYVYSAACSIGPRHLLEVEQAFNSLTERGQQVHLTRAIQSNSDNNNESNVQQNKSKCPTNLRGCDGCVLLIVGSPGSGKTTYLSALTISLIESGWYTSSFKITTQNANDVSDVKEQSSRSVNFSKIENRKLISQRPKFVKHHILIHFSNGLPVSGLPPKRKLNEMLKNWLRILTSQLDDLCDCNDLAKKVLHEITFFAKLGAPESTNTISCDLDLKFNIQCFARFIQFIGYLKDQQFAFLIDDCDQLDPMSLEWLPQILPKNVRFVLTCDAKSSIARDLSNRIDCQLLAVSGLTTHERNAAVRSLLGKYGKVLSESGFRNQLSILTQKRDASIPLYLKLACDELRLYSTYNQLDEKLKQLPDTISTLVEYVIKKAERECGSDLTRIILGLLACTRQPLSTEELHRLIDDWLCESFMENQNANCRGHYKDPWHELKIPLTFDAASDYDNIMLNESIIRKVLFDRQFNNNSKQNRTSKGRPHLPSLALHILLTSLHPLLSGFGDNDEVVDIDNSLEDSTGTTKRQKLSIWNLGSRAISFSSREIQQLVYDICFNTSKCDSRYDYIFCKNSIKSGDPSKHLKCAVDYEDGEIYLKPVTLETIHNILAVNLRNMKDAIYHLYHAGRLNTVACLLSSPAFILHQISSGYGLTLLDDMNTFIITTSTRHLPTSNHQPTELHLMRDKIISMQTFLATNYEFLTKHPSSFAELAINQDADDWMHTIGLVCLCSSNDNEMTGLHKEIFFRIKPNKNTSSIVPKIIQPNAIHKPVTPMNGRQDVPLSIELDRTGNLLAYGTESGTVTVVEVQSFKVLCSFLGHSMPILNLCFLDNIAYEESLIRSYEKSSSLQLWLVSTSQDGSVLIWDISNVMKGVTCYGSTIGVSSLVASLSGYHDRPVTVSAWHPRHHLLATGGLDYLMCFWDVSEMGFGSYFMSKSSCPGKISPCKQLEITSSINSLAFRLPNYSSHGNDEKSISNDDLRDVIAIGCWDGFVHFYNIVSMSMIKSLAVSSSAICSLAYSPNGGQLLAILDRKGQSSVLNADTFAYLGRFTENISFSPFHEFLSRDEQYYLLPNQKGKLCFSKPNGRYLIQTGGGSSVGRINVWNAYLGAPEGPWITVSRKKQEKKKTAFVTTYDVDRSGSHIVIGWNDGLFTIVVIKSGNTVFSSDKCVPLINDNSSIQAITCGYSPYCTDTSLLIIGWSSGAVRIYQFGFKPKIGSKRDDNFDVYPELLFICDPNIVHLYTSWSHSIEHTENGTGEAGGTLCVDGYFSVAVSGGGNCEAWVYFLGKNSQNPSVKSVCLRQHSSQITAVAVEMHFIATGSKDKSIAIYGYDAASATVSIRYIIHNAANDWITSLTWSYTLYKYYSRRTSLLVGSNDQLIRLYRIKSKKYHLRQIFVSNKSELNSLDFNFPYIFAATNDGHVRVWRYSRHECFEQISDMIISPHLLNSNETRESSMNLFKIRSFNYKPCYNTLDAKTVVKSHSELEIYRHEDSVINEKEANYDSPSLLFDCNDVDDTLQHCDITSDANSIDNGIDNKKISAESTLSNRQSFNNEIIESDSDDFPPLSPEEEAAAMEEYNDPFNGDIPTGFQIFDKCVNRPGSFEEFHNSTDLKLLIGQTISSSDLHDIQEFQFRVYEPSNTGYHATLSGHAGLIPCGLSCAKLPDSNDDVLLVSVAGENCDSNTIGCDIRLWKLPLSNNSSLCEPIQHTGSIVCADRLKVTNNLHLCITGSTDGDCIIWAIRSSSSLTSHPHLSRCVIPTTTAAVFTWQPLIRLSNSYTKPRYSINSIVTQAWMDTNSSKNAIHYFMYIAYGYEIVTLHIYLDHNIIINTNDLENAITQLFLNKGESNITFVELDGLWSTRMIDGYAEIQKFKSDHVVIQMSAIYQAPNNMNQCGVVALLSNSEVVIIPFKRKDDELVRLRVRENCEISNHWCTSICTYHSGILIAHDGSALFHSFEDSASVFTPLPGTINNLDFIYIDSIEPLCLSHGNSTKLFYVVTSKLKSEPRIVIFNSDDGDILLDFSLESMNLEVTAYCITLAYLEGSMLAVHLLLATSDSILRLFKCSINTSSESRSSKWEQIKVYPIGEQVMKLVTVDHKNPVKIMCGLKNGQIDFYTIL</sequence>
<organism evidence="5 6">
    <name type="scientific">Schistosoma mekongi</name>
    <name type="common">Parasitic worm</name>
    <dbReference type="NCBI Taxonomy" id="38744"/>
    <lineage>
        <taxon>Eukaryota</taxon>
        <taxon>Metazoa</taxon>
        <taxon>Spiralia</taxon>
        <taxon>Lophotrochozoa</taxon>
        <taxon>Platyhelminthes</taxon>
        <taxon>Trematoda</taxon>
        <taxon>Digenea</taxon>
        <taxon>Strigeidida</taxon>
        <taxon>Schistosomatoidea</taxon>
        <taxon>Schistosomatidae</taxon>
        <taxon>Schistosoma</taxon>
    </lineage>
</organism>
<dbReference type="InterPro" id="IPR008858">
    <property type="entry name" value="TROVE_dom"/>
</dbReference>
<dbReference type="Gene3D" id="2.130.10.10">
    <property type="entry name" value="YVTN repeat-like/Quinoprotein amine dehydrogenase"/>
    <property type="match status" value="4"/>
</dbReference>
<dbReference type="SUPFAM" id="SSF50978">
    <property type="entry name" value="WD40 repeat-like"/>
    <property type="match status" value="2"/>
</dbReference>
<comment type="caution">
    <text evidence="5">The sequence shown here is derived from an EMBL/GenBank/DDBJ whole genome shotgun (WGS) entry which is preliminary data.</text>
</comment>
<dbReference type="SMART" id="SM00320">
    <property type="entry name" value="WD40"/>
    <property type="match status" value="9"/>
</dbReference>
<reference evidence="5" key="2">
    <citation type="journal article" date="2023" name="Infect Dis Poverty">
        <title>Chromosome-scale genome of the human blood fluke Schistosoma mekongi and its implications for public health.</title>
        <authorList>
            <person name="Zhou M."/>
            <person name="Xu L."/>
            <person name="Xu D."/>
            <person name="Chen W."/>
            <person name="Khan J."/>
            <person name="Hu Y."/>
            <person name="Huang H."/>
            <person name="Wei H."/>
            <person name="Zhang Y."/>
            <person name="Chusongsang P."/>
            <person name="Tanasarnprasert K."/>
            <person name="Hu X."/>
            <person name="Limpanont Y."/>
            <person name="Lv Z."/>
        </authorList>
    </citation>
    <scope>NUCLEOTIDE SEQUENCE</scope>
    <source>
        <strain evidence="5">LV_2022a</strain>
    </source>
</reference>
<dbReference type="Proteomes" id="UP001292079">
    <property type="component" value="Unassembled WGS sequence"/>
</dbReference>
<evidence type="ECO:0000259" key="4">
    <source>
        <dbReference type="PROSITE" id="PS50988"/>
    </source>
</evidence>
<keyword evidence="1 3" id="KW-0853">WD repeat</keyword>
<dbReference type="InterPro" id="IPR015943">
    <property type="entry name" value="WD40/YVTN_repeat-like_dom_sf"/>
</dbReference>
<protein>
    <recommendedName>
        <fullName evidence="4">TROVE domain-containing protein</fullName>
    </recommendedName>
</protein>
<dbReference type="GO" id="GO:0003720">
    <property type="term" value="F:telomerase activity"/>
    <property type="evidence" value="ECO:0007669"/>
    <property type="project" value="TreeGrafter"/>
</dbReference>
<gene>
    <name evidence="5" type="ORF">MN116_005241</name>
</gene>
<dbReference type="GO" id="GO:0005697">
    <property type="term" value="C:telomerase holoenzyme complex"/>
    <property type="evidence" value="ECO:0007669"/>
    <property type="project" value="TreeGrafter"/>
</dbReference>
<dbReference type="InterPro" id="IPR027417">
    <property type="entry name" value="P-loop_NTPase"/>
</dbReference>
<evidence type="ECO:0000256" key="2">
    <source>
        <dbReference type="ARBA" id="ARBA00022737"/>
    </source>
</evidence>
<accession>A0AAE2D587</accession>
<feature type="domain" description="TROVE" evidence="4">
    <location>
        <begin position="130"/>
        <end position="537"/>
    </location>
</feature>
<feature type="repeat" description="WD" evidence="3">
    <location>
        <begin position="1925"/>
        <end position="1959"/>
    </location>
</feature>
<reference evidence="5" key="1">
    <citation type="submission" date="2022-04" db="EMBL/GenBank/DDBJ databases">
        <authorList>
            <person name="Xu L."/>
            <person name="Lv Z."/>
        </authorList>
    </citation>
    <scope>NUCLEOTIDE SEQUENCE</scope>
    <source>
        <strain evidence="5">LV_2022a</strain>
    </source>
</reference>
<feature type="repeat" description="WD" evidence="3">
    <location>
        <begin position="1887"/>
        <end position="1903"/>
    </location>
</feature>
<dbReference type="PROSITE" id="PS50988">
    <property type="entry name" value="TROVE"/>
    <property type="match status" value="1"/>
</dbReference>
<dbReference type="Gene3D" id="3.40.50.300">
    <property type="entry name" value="P-loop containing nucleotide triphosphate hydrolases"/>
    <property type="match status" value="1"/>
</dbReference>
<dbReference type="InterPro" id="IPR025139">
    <property type="entry name" value="DUF4062"/>
</dbReference>
<dbReference type="Pfam" id="PF05731">
    <property type="entry name" value="TROVE"/>
    <property type="match status" value="1"/>
</dbReference>
<proteinExistence type="predicted"/>
<dbReference type="InterPro" id="IPR036322">
    <property type="entry name" value="WD40_repeat_dom_sf"/>
</dbReference>
<dbReference type="PROSITE" id="PS00678">
    <property type="entry name" value="WD_REPEATS_1"/>
    <property type="match status" value="1"/>
</dbReference>
<evidence type="ECO:0000313" key="6">
    <source>
        <dbReference type="Proteomes" id="UP001292079"/>
    </source>
</evidence>
<dbReference type="GO" id="GO:0000722">
    <property type="term" value="P:telomere maintenance via recombination"/>
    <property type="evidence" value="ECO:0007669"/>
    <property type="project" value="TreeGrafter"/>
</dbReference>
<keyword evidence="6" id="KW-1185">Reference proteome</keyword>
<name>A0AAE2D587_SCHME</name>
<dbReference type="InterPro" id="IPR052652">
    <property type="entry name" value="Telomerase_Complex_Comp"/>
</dbReference>
<evidence type="ECO:0000313" key="5">
    <source>
        <dbReference type="EMBL" id="KAK4471851.1"/>
    </source>
</evidence>
<dbReference type="PANTHER" id="PTHR44791:SF1">
    <property type="entry name" value="TELOMERASE PROTEIN COMPONENT 1"/>
    <property type="match status" value="1"/>
</dbReference>
<dbReference type="EMBL" id="JALJAT010000003">
    <property type="protein sequence ID" value="KAK4471851.1"/>
    <property type="molecule type" value="Genomic_DNA"/>
</dbReference>
<evidence type="ECO:0000256" key="1">
    <source>
        <dbReference type="ARBA" id="ARBA00022574"/>
    </source>
</evidence>
<evidence type="ECO:0000256" key="3">
    <source>
        <dbReference type="PROSITE-ProRule" id="PRU00221"/>
    </source>
</evidence>